<sequence>MERDLNELKNYSLDFTEFLNDFDFEMDYLANKASLDGQVQELMFIETELKKGSQFFKSSDFKFSTFSYLALELENIDQLGKITDNSDFSMPLVAFNTYQLQVFNYHEKLRDFKELKFYDEDQLSKHDVPRFFKTMYIPDDRFLLIGGQERDNPSLSSKKVFLLDDKGKLQQTSQLNKARQYFATCPDYENEFAYVIGGYNHKRGLLNLVEKFSFKARKWIKIEAINHARINASSTKCGNKFLYLFGGLDKRDFLDSIERFNLTLDIWTVMKIKMPQRMANFFSFSLNKDYILIMGGMKKKQEDFIPKESKKIYEIESRVFALKTSNSKWKDLKPFPFKKKFGNIVYNGFGKFFCFVIENNKELPQLFVYDVRNCFPQFDKYWENEKNQREGLQKIKGKDIKVHSGYSFMSPNEKNMLNEYSEGPVNIAESHNSPSALEKQIYSYTGEPIPSSSLNLIPAGKSIELGVFNN</sequence>
<dbReference type="Gene3D" id="2.120.10.80">
    <property type="entry name" value="Kelch-type beta propeller"/>
    <property type="match status" value="1"/>
</dbReference>
<keyword evidence="4" id="KW-1185">Reference proteome</keyword>
<dbReference type="InterPro" id="IPR051746">
    <property type="entry name" value="Kelch_domain_containing_8"/>
</dbReference>
<evidence type="ECO:0000256" key="1">
    <source>
        <dbReference type="ARBA" id="ARBA00022441"/>
    </source>
</evidence>
<name>A0A078AZZ2_STYLE</name>
<evidence type="ECO:0000313" key="3">
    <source>
        <dbReference type="EMBL" id="CDW86358.1"/>
    </source>
</evidence>
<keyword evidence="1" id="KW-0880">Kelch repeat</keyword>
<evidence type="ECO:0000313" key="4">
    <source>
        <dbReference type="Proteomes" id="UP000039865"/>
    </source>
</evidence>
<proteinExistence type="predicted"/>
<dbReference type="EMBL" id="CCKQ01014575">
    <property type="protein sequence ID" value="CDW86358.1"/>
    <property type="molecule type" value="Genomic_DNA"/>
</dbReference>
<dbReference type="SMART" id="SM00612">
    <property type="entry name" value="Kelch"/>
    <property type="match status" value="2"/>
</dbReference>
<dbReference type="Proteomes" id="UP000039865">
    <property type="component" value="Unassembled WGS sequence"/>
</dbReference>
<evidence type="ECO:0000256" key="2">
    <source>
        <dbReference type="ARBA" id="ARBA00022737"/>
    </source>
</evidence>
<dbReference type="OrthoDB" id="283842at2759"/>
<gene>
    <name evidence="3" type="primary">Contig1478.g1611</name>
    <name evidence="3" type="ORF">STYLEM_15452</name>
</gene>
<keyword evidence="2" id="KW-0677">Repeat</keyword>
<dbReference type="InterPro" id="IPR015915">
    <property type="entry name" value="Kelch-typ_b-propeller"/>
</dbReference>
<dbReference type="PANTHER" id="PTHR46260:SF3">
    <property type="entry name" value="RING-TYPE DOMAIN-CONTAINING PROTEIN"/>
    <property type="match status" value="1"/>
</dbReference>
<accession>A0A078AZZ2</accession>
<protein>
    <submittedName>
        <fullName evidence="3">Kelch motif family protein</fullName>
    </submittedName>
</protein>
<dbReference type="InParanoid" id="A0A078AZZ2"/>
<dbReference type="AlphaFoldDB" id="A0A078AZZ2"/>
<dbReference type="InterPro" id="IPR006652">
    <property type="entry name" value="Kelch_1"/>
</dbReference>
<reference evidence="3 4" key="1">
    <citation type="submission" date="2014-06" db="EMBL/GenBank/DDBJ databases">
        <authorList>
            <person name="Swart Estienne"/>
        </authorList>
    </citation>
    <scope>NUCLEOTIDE SEQUENCE [LARGE SCALE GENOMIC DNA]</scope>
    <source>
        <strain evidence="3 4">130c</strain>
    </source>
</reference>
<organism evidence="3 4">
    <name type="scientific">Stylonychia lemnae</name>
    <name type="common">Ciliate</name>
    <dbReference type="NCBI Taxonomy" id="5949"/>
    <lineage>
        <taxon>Eukaryota</taxon>
        <taxon>Sar</taxon>
        <taxon>Alveolata</taxon>
        <taxon>Ciliophora</taxon>
        <taxon>Intramacronucleata</taxon>
        <taxon>Spirotrichea</taxon>
        <taxon>Stichotrichia</taxon>
        <taxon>Sporadotrichida</taxon>
        <taxon>Oxytrichidae</taxon>
        <taxon>Stylonychinae</taxon>
        <taxon>Stylonychia</taxon>
    </lineage>
</organism>
<dbReference type="Pfam" id="PF24681">
    <property type="entry name" value="Kelch_KLHDC2_KLHL20_DRC7"/>
    <property type="match status" value="1"/>
</dbReference>
<dbReference type="SUPFAM" id="SSF117281">
    <property type="entry name" value="Kelch motif"/>
    <property type="match status" value="1"/>
</dbReference>
<dbReference type="PANTHER" id="PTHR46260">
    <property type="entry name" value="RING-TYPE DOMAIN-CONTAINING PROTEIN"/>
    <property type="match status" value="1"/>
</dbReference>